<comment type="caution">
    <text evidence="1">The sequence shown here is derived from an EMBL/GenBank/DDBJ whole genome shotgun (WGS) entry which is preliminary data.</text>
</comment>
<evidence type="ECO:0000313" key="2">
    <source>
        <dbReference type="Proteomes" id="UP001165243"/>
    </source>
</evidence>
<dbReference type="EMBL" id="BSWK01000001">
    <property type="protein sequence ID" value="GMB85676.1"/>
    <property type="molecule type" value="Genomic_DNA"/>
</dbReference>
<dbReference type="Proteomes" id="UP001165243">
    <property type="component" value="Unassembled WGS sequence"/>
</dbReference>
<reference evidence="1" key="1">
    <citation type="submission" date="2023-04" db="EMBL/GenBank/DDBJ databases">
        <title>Draft genome sequences of Lactobacillus delbrueckii subsp. bulgaricus ME-900 and ME-901 with improved acid tolerance.</title>
        <authorList>
            <person name="Ishida T."/>
            <person name="Yamamoto E."/>
            <person name="Koizumi A."/>
            <person name="Fujiwara S."/>
            <person name="Makino S."/>
            <person name="Kano H."/>
            <person name="Kimura K."/>
        </authorList>
    </citation>
    <scope>NUCLEOTIDE SEQUENCE</scope>
    <source>
        <strain evidence="1">ME-900</strain>
    </source>
</reference>
<gene>
    <name evidence="1" type="ORF">ME0900_00480</name>
</gene>
<name>A0AAV5PD35_LACDE</name>
<proteinExistence type="predicted"/>
<evidence type="ECO:0000313" key="1">
    <source>
        <dbReference type="EMBL" id="GMB85676.1"/>
    </source>
</evidence>
<dbReference type="AlphaFoldDB" id="A0AAV5PD35"/>
<accession>A0AAV5PD35</accession>
<protein>
    <submittedName>
        <fullName evidence="1">Uncharacterized protein</fullName>
    </submittedName>
</protein>
<sequence length="91" mass="10341">MVFLDKGGDFDIIYANKASKSWTESLRLKGEDYAVAIKEEFCALLRQLVSQTDGEIIEKSFRIKDYAGRLRLQLVAEMSGQRAYVISTNMV</sequence>
<organism evidence="1 2">
    <name type="scientific">Lactobacillus delbrueckii subsp. bulgaricus</name>
    <dbReference type="NCBI Taxonomy" id="1585"/>
    <lineage>
        <taxon>Bacteria</taxon>
        <taxon>Bacillati</taxon>
        <taxon>Bacillota</taxon>
        <taxon>Bacilli</taxon>
        <taxon>Lactobacillales</taxon>
        <taxon>Lactobacillaceae</taxon>
        <taxon>Lactobacillus</taxon>
    </lineage>
</organism>
<dbReference type="RefSeq" id="WP_003620977.1">
    <property type="nucleotide sequence ID" value="NZ_BSWJ01000018.1"/>
</dbReference>